<proteinExistence type="predicted"/>
<evidence type="ECO:0000313" key="2">
    <source>
        <dbReference type="Proteomes" id="UP000005297"/>
    </source>
</evidence>
<reference evidence="1 2" key="1">
    <citation type="submission" date="2006-09" db="EMBL/GenBank/DDBJ databases">
        <authorList>
            <person name="Emerson D."/>
            <person name="Ferriera S."/>
            <person name="Johnson J."/>
            <person name="Kravitz S."/>
            <person name="Halpern A."/>
            <person name="Remington K."/>
            <person name="Beeson K."/>
            <person name="Tran B."/>
            <person name="Rogers Y.-H."/>
            <person name="Friedman R."/>
            <person name="Venter J.C."/>
        </authorList>
    </citation>
    <scope>NUCLEOTIDE SEQUENCE [LARGE SCALE GENOMIC DNA]</scope>
    <source>
        <strain evidence="1 2">PV-1</strain>
    </source>
</reference>
<dbReference type="HOGENOM" id="CLU_3218361_0_0_0"/>
<keyword evidence="2" id="KW-1185">Reference proteome</keyword>
<dbReference type="EMBL" id="AATS01000003">
    <property type="protein sequence ID" value="EAU55269.1"/>
    <property type="molecule type" value="Genomic_DNA"/>
</dbReference>
<evidence type="ECO:0000313" key="1">
    <source>
        <dbReference type="EMBL" id="EAU55269.1"/>
    </source>
</evidence>
<sequence length="44" mass="4804">MSEVVVSPPALLRLNVAGQKRQFIIAACVDVSYEGRAAGERSKW</sequence>
<protein>
    <submittedName>
        <fullName evidence="1">Uncharacterized protein</fullName>
    </submittedName>
</protein>
<name>Q0F1C2_9PROT</name>
<organism evidence="1 2">
    <name type="scientific">Mariprofundus ferrooxydans PV-1</name>
    <dbReference type="NCBI Taxonomy" id="314345"/>
    <lineage>
        <taxon>Bacteria</taxon>
        <taxon>Pseudomonadati</taxon>
        <taxon>Pseudomonadota</taxon>
        <taxon>Candidatius Mariprofundia</taxon>
        <taxon>Mariprofundales</taxon>
        <taxon>Mariprofundaceae</taxon>
        <taxon>Mariprofundus</taxon>
    </lineage>
</organism>
<dbReference type="Proteomes" id="UP000005297">
    <property type="component" value="Unassembled WGS sequence"/>
</dbReference>
<gene>
    <name evidence="1" type="ORF">SPV1_11071</name>
</gene>
<dbReference type="InParanoid" id="Q0F1C2"/>
<accession>Q0F1C2</accession>
<dbReference type="AlphaFoldDB" id="Q0F1C2"/>
<comment type="caution">
    <text evidence="1">The sequence shown here is derived from an EMBL/GenBank/DDBJ whole genome shotgun (WGS) entry which is preliminary data.</text>
</comment>